<feature type="chain" id="PRO_5008342332" evidence="1">
    <location>
        <begin position="19"/>
        <end position="167"/>
    </location>
</feature>
<name>A0A1A6AEC6_9TREE</name>
<dbReference type="EMBL" id="KI894027">
    <property type="protein sequence ID" value="OBR88427.1"/>
    <property type="molecule type" value="Genomic_DNA"/>
</dbReference>
<accession>A0A1A6AEC6</accession>
<dbReference type="RefSeq" id="XP_018266269.1">
    <property type="nucleotide sequence ID" value="XM_018403615.1"/>
</dbReference>
<reference evidence="3" key="3">
    <citation type="submission" date="2024-02" db="EMBL/GenBank/DDBJ databases">
        <title>Comparative genomics of Cryptococcus and Kwoniella reveals pathogenesis evolution and contrasting modes of karyotype evolution via chromosome fusion or intercentromeric recombination.</title>
        <authorList>
            <person name="Coelho M.A."/>
            <person name="David-Palma M."/>
            <person name="Shea T."/>
            <person name="Bowers K."/>
            <person name="McGinley-Smith S."/>
            <person name="Mohammad A.W."/>
            <person name="Gnirke A."/>
            <person name="Yurkov A.M."/>
            <person name="Nowrousian M."/>
            <person name="Sun S."/>
            <person name="Cuomo C.A."/>
            <person name="Heitman J."/>
        </authorList>
    </citation>
    <scope>NUCLEOTIDE SEQUENCE</scope>
    <source>
        <strain evidence="3">CBS 10117</strain>
    </source>
</reference>
<dbReference type="KEGG" id="kdj:28963943"/>
<evidence type="ECO:0000313" key="4">
    <source>
        <dbReference type="Proteomes" id="UP000078595"/>
    </source>
</evidence>
<dbReference type="VEuPathDB" id="FungiDB:I303_00244"/>
<reference evidence="2" key="1">
    <citation type="submission" date="2013-07" db="EMBL/GenBank/DDBJ databases">
        <title>The Genome Sequence of Cryptococcus dejecticola CBS10117.</title>
        <authorList>
            <consortium name="The Broad Institute Genome Sequencing Platform"/>
            <person name="Cuomo C."/>
            <person name="Litvintseva A."/>
            <person name="Chen Y."/>
            <person name="Heitman J."/>
            <person name="Sun S."/>
            <person name="Springer D."/>
            <person name="Dromer F."/>
            <person name="Young S.K."/>
            <person name="Zeng Q."/>
            <person name="Gargeya S."/>
            <person name="Fitzgerald M."/>
            <person name="Abouelleil A."/>
            <person name="Alvarado L."/>
            <person name="Berlin A.M."/>
            <person name="Chapman S.B."/>
            <person name="Dewar J."/>
            <person name="Goldberg J."/>
            <person name="Griggs A."/>
            <person name="Gujja S."/>
            <person name="Hansen M."/>
            <person name="Howarth C."/>
            <person name="Imamovic A."/>
            <person name="Larimer J."/>
            <person name="McCowan C."/>
            <person name="Murphy C."/>
            <person name="Pearson M."/>
            <person name="Priest M."/>
            <person name="Roberts A."/>
            <person name="Saif S."/>
            <person name="Shea T."/>
            <person name="Sykes S."/>
            <person name="Wortman J."/>
            <person name="Nusbaum C."/>
            <person name="Birren B."/>
        </authorList>
    </citation>
    <scope>NUCLEOTIDE SEQUENCE [LARGE SCALE GENOMIC DNA]</scope>
    <source>
        <strain evidence="2">CBS 10117</strain>
    </source>
</reference>
<dbReference type="EMBL" id="CP144530">
    <property type="protein sequence ID" value="WWC57708.1"/>
    <property type="molecule type" value="Genomic_DNA"/>
</dbReference>
<protein>
    <submittedName>
        <fullName evidence="2">Uncharacterized protein</fullName>
    </submittedName>
</protein>
<keyword evidence="1" id="KW-0732">Signal</keyword>
<dbReference type="Proteomes" id="UP000078595">
    <property type="component" value="Chromosome 1"/>
</dbReference>
<evidence type="ECO:0000313" key="2">
    <source>
        <dbReference type="EMBL" id="OBR88427.1"/>
    </source>
</evidence>
<evidence type="ECO:0000313" key="3">
    <source>
        <dbReference type="EMBL" id="WWC57708.1"/>
    </source>
</evidence>
<proteinExistence type="predicted"/>
<reference evidence="3" key="2">
    <citation type="submission" date="2013-07" db="EMBL/GenBank/DDBJ databases">
        <authorList>
            <consortium name="The Broad Institute Genome Sequencing Platform"/>
            <person name="Cuomo C."/>
            <person name="Litvintseva A."/>
            <person name="Chen Y."/>
            <person name="Heitman J."/>
            <person name="Sun S."/>
            <person name="Springer D."/>
            <person name="Dromer F."/>
            <person name="Young S.K."/>
            <person name="Zeng Q."/>
            <person name="Gargeya S."/>
            <person name="Fitzgerald M."/>
            <person name="Abouelleil A."/>
            <person name="Alvarado L."/>
            <person name="Berlin A.M."/>
            <person name="Chapman S.B."/>
            <person name="Dewar J."/>
            <person name="Goldberg J."/>
            <person name="Griggs A."/>
            <person name="Gujja S."/>
            <person name="Hansen M."/>
            <person name="Howarth C."/>
            <person name="Imamovic A."/>
            <person name="Larimer J."/>
            <person name="McCowan C."/>
            <person name="Murphy C."/>
            <person name="Pearson M."/>
            <person name="Priest M."/>
            <person name="Roberts A."/>
            <person name="Saif S."/>
            <person name="Shea T."/>
            <person name="Sykes S."/>
            <person name="Wortman J."/>
            <person name="Nusbaum C."/>
            <person name="Birren B."/>
        </authorList>
    </citation>
    <scope>NUCLEOTIDE SEQUENCE</scope>
    <source>
        <strain evidence="3">CBS 10117</strain>
    </source>
</reference>
<gene>
    <name evidence="2" type="ORF">I303_00244</name>
    <name evidence="3" type="ORF">I303_100242</name>
</gene>
<feature type="signal peptide" evidence="1">
    <location>
        <begin position="1"/>
        <end position="18"/>
    </location>
</feature>
<dbReference type="AlphaFoldDB" id="A0A1A6AEC6"/>
<dbReference type="GeneID" id="28963943"/>
<organism evidence="2">
    <name type="scientific">Kwoniella dejecticola CBS 10117</name>
    <dbReference type="NCBI Taxonomy" id="1296121"/>
    <lineage>
        <taxon>Eukaryota</taxon>
        <taxon>Fungi</taxon>
        <taxon>Dikarya</taxon>
        <taxon>Basidiomycota</taxon>
        <taxon>Agaricomycotina</taxon>
        <taxon>Tremellomycetes</taxon>
        <taxon>Tremellales</taxon>
        <taxon>Cryptococcaceae</taxon>
        <taxon>Kwoniella</taxon>
    </lineage>
</organism>
<keyword evidence="4" id="KW-1185">Reference proteome</keyword>
<sequence>MFVNILALLLSATPAVLGLPSNPAVRVGSFNPPNPESSSRNLTIGARDTGDAFITFHLDQWTVIGADSWGNSYERNSEAQPRAWSEGGKEGDFDKDFEETYWLYAYDAPRDDDPDWWKGKEARLKKLYCKLPAASPSDAYLADVYFHRNHQEIQRNVEDRGLVLKWL</sequence>
<evidence type="ECO:0000256" key="1">
    <source>
        <dbReference type="SAM" id="SignalP"/>
    </source>
</evidence>